<reference evidence="1" key="1">
    <citation type="submission" date="2016-10" db="EMBL/GenBank/DDBJ databases">
        <authorList>
            <person name="de Groot N.N."/>
        </authorList>
    </citation>
    <scope>NUCLEOTIDE SEQUENCE</scope>
</reference>
<dbReference type="AlphaFoldDB" id="A0A1W1C3P7"/>
<organism evidence="1">
    <name type="scientific">hydrothermal vent metagenome</name>
    <dbReference type="NCBI Taxonomy" id="652676"/>
    <lineage>
        <taxon>unclassified sequences</taxon>
        <taxon>metagenomes</taxon>
        <taxon>ecological metagenomes</taxon>
    </lineage>
</organism>
<dbReference type="EMBL" id="FPHF01000057">
    <property type="protein sequence ID" value="SFV60342.1"/>
    <property type="molecule type" value="Genomic_DNA"/>
</dbReference>
<accession>A0A1W1C3P7</accession>
<gene>
    <name evidence="1" type="ORF">MNB_SM-4-569</name>
</gene>
<evidence type="ECO:0000313" key="1">
    <source>
        <dbReference type="EMBL" id="SFV60342.1"/>
    </source>
</evidence>
<name>A0A1W1C3P7_9ZZZZ</name>
<sequence length="157" mass="18170">MKTTQDILTSIQHKPQFKKILHHKCINKLLSTILPAIRRNIKHGYINKNVFYIIITAALNKYDKDNIIKTIKGVLNSPMILKSERFIECDDMNIEDVIVYIDHKPKIATDLHITCTHTITYTERASGNIKIDIKDEKLHALAQNIQEIIKKEHNESS</sequence>
<proteinExistence type="predicted"/>
<protein>
    <submittedName>
        <fullName evidence="1">Uncharacterized protein</fullName>
    </submittedName>
</protein>